<accession>A0A9W8NZM8</accession>
<feature type="signal peptide" evidence="2">
    <location>
        <begin position="1"/>
        <end position="24"/>
    </location>
</feature>
<evidence type="ECO:0000256" key="2">
    <source>
        <dbReference type="SAM" id="SignalP"/>
    </source>
</evidence>
<keyword evidence="4" id="KW-1185">Reference proteome</keyword>
<sequence length="237" mass="27019">MLHSFTSRFISILLLCNLAAVAIASPLVARLYSGVSFFSFQCPFLLLILIPHLGWHDIKLGRELDGRQIALASQPTTGEKWSIRITNRRYLQATRQSDGQRWKGIGVQQAHRIRSSTMLTIAQVQFATRAQRDAILQGLSTLEADSNLLYLVKVVTTIRRMIEDDLKILNPAEKRITGFKWSNKLKWEEKYWRMIETYADGFGGVVEGQGKERYDVLLNARLQASMNRDNASTQNFT</sequence>
<keyword evidence="2" id="KW-0732">Signal</keyword>
<gene>
    <name evidence="3" type="ORF">DFH05DRAFT_1137686</name>
</gene>
<feature type="chain" id="PRO_5040990234" evidence="2">
    <location>
        <begin position="25"/>
        <end position="237"/>
    </location>
</feature>
<protein>
    <submittedName>
        <fullName evidence="3">Uncharacterized protein</fullName>
    </submittedName>
</protein>
<evidence type="ECO:0000313" key="3">
    <source>
        <dbReference type="EMBL" id="KAJ3743977.1"/>
    </source>
</evidence>
<keyword evidence="1" id="KW-0472">Membrane</keyword>
<feature type="transmembrane region" description="Helical" evidence="1">
    <location>
        <begin position="34"/>
        <end position="55"/>
    </location>
</feature>
<evidence type="ECO:0000256" key="1">
    <source>
        <dbReference type="SAM" id="Phobius"/>
    </source>
</evidence>
<comment type="caution">
    <text evidence="3">The sequence shown here is derived from an EMBL/GenBank/DDBJ whole genome shotgun (WGS) entry which is preliminary data.</text>
</comment>
<keyword evidence="1" id="KW-1133">Transmembrane helix</keyword>
<keyword evidence="1" id="KW-0812">Transmembrane</keyword>
<reference evidence="3 4" key="1">
    <citation type="journal article" date="2023" name="Proc. Natl. Acad. Sci. U.S.A.">
        <title>A global phylogenomic analysis of the shiitake genus Lentinula.</title>
        <authorList>
            <person name="Sierra-Patev S."/>
            <person name="Min B."/>
            <person name="Naranjo-Ortiz M."/>
            <person name="Looney B."/>
            <person name="Konkel Z."/>
            <person name="Slot J.C."/>
            <person name="Sakamoto Y."/>
            <person name="Steenwyk J.L."/>
            <person name="Rokas A."/>
            <person name="Carro J."/>
            <person name="Camarero S."/>
            <person name="Ferreira P."/>
            <person name="Molpeceres G."/>
            <person name="Ruiz-Duenas F.J."/>
            <person name="Serrano A."/>
            <person name="Henrissat B."/>
            <person name="Drula E."/>
            <person name="Hughes K.W."/>
            <person name="Mata J.L."/>
            <person name="Ishikawa N.K."/>
            <person name="Vargas-Isla R."/>
            <person name="Ushijima S."/>
            <person name="Smith C.A."/>
            <person name="Donoghue J."/>
            <person name="Ahrendt S."/>
            <person name="Andreopoulos W."/>
            <person name="He G."/>
            <person name="LaButti K."/>
            <person name="Lipzen A."/>
            <person name="Ng V."/>
            <person name="Riley R."/>
            <person name="Sandor L."/>
            <person name="Barry K."/>
            <person name="Martinez A.T."/>
            <person name="Xiao Y."/>
            <person name="Gibbons J.G."/>
            <person name="Terashima K."/>
            <person name="Grigoriev I.V."/>
            <person name="Hibbett D."/>
        </authorList>
    </citation>
    <scope>NUCLEOTIDE SEQUENCE [LARGE SCALE GENOMIC DNA]</scope>
    <source>
        <strain evidence="3 4">TFB7810</strain>
    </source>
</reference>
<dbReference type="EMBL" id="JANVFU010000007">
    <property type="protein sequence ID" value="KAJ3743977.1"/>
    <property type="molecule type" value="Genomic_DNA"/>
</dbReference>
<organism evidence="3 4">
    <name type="scientific">Lentinula detonsa</name>
    <dbReference type="NCBI Taxonomy" id="2804962"/>
    <lineage>
        <taxon>Eukaryota</taxon>
        <taxon>Fungi</taxon>
        <taxon>Dikarya</taxon>
        <taxon>Basidiomycota</taxon>
        <taxon>Agaricomycotina</taxon>
        <taxon>Agaricomycetes</taxon>
        <taxon>Agaricomycetidae</taxon>
        <taxon>Agaricales</taxon>
        <taxon>Marasmiineae</taxon>
        <taxon>Omphalotaceae</taxon>
        <taxon>Lentinula</taxon>
    </lineage>
</organism>
<dbReference type="AlphaFoldDB" id="A0A9W8NZM8"/>
<name>A0A9W8NZM8_9AGAR</name>
<dbReference type="Proteomes" id="UP001142393">
    <property type="component" value="Unassembled WGS sequence"/>
</dbReference>
<proteinExistence type="predicted"/>
<evidence type="ECO:0000313" key="4">
    <source>
        <dbReference type="Proteomes" id="UP001142393"/>
    </source>
</evidence>